<evidence type="ECO:0000256" key="8">
    <source>
        <dbReference type="SAM" id="MobiDB-lite"/>
    </source>
</evidence>
<feature type="domain" description="Metaxin glutathione S-transferase" evidence="11">
    <location>
        <begin position="168"/>
        <end position="232"/>
    </location>
</feature>
<feature type="domain" description="Mitochondrial outer membrane transport complex Sam37/metaxin N-terminal" evidence="10">
    <location>
        <begin position="7"/>
        <end position="124"/>
    </location>
</feature>
<dbReference type="InterPro" id="IPR033468">
    <property type="entry name" value="Metaxin_GST"/>
</dbReference>
<organism evidence="12 13">
    <name type="scientific">Mycoemilia scoparia</name>
    <dbReference type="NCBI Taxonomy" id="417184"/>
    <lineage>
        <taxon>Eukaryota</taxon>
        <taxon>Fungi</taxon>
        <taxon>Fungi incertae sedis</taxon>
        <taxon>Zoopagomycota</taxon>
        <taxon>Kickxellomycotina</taxon>
        <taxon>Kickxellomycetes</taxon>
        <taxon>Kickxellales</taxon>
        <taxon>Kickxellaceae</taxon>
        <taxon>Mycoemilia</taxon>
    </lineage>
</organism>
<dbReference type="Pfam" id="PF10568">
    <property type="entry name" value="Tom37"/>
    <property type="match status" value="1"/>
</dbReference>
<evidence type="ECO:0000256" key="6">
    <source>
        <dbReference type="ARBA" id="ARBA00023128"/>
    </source>
</evidence>
<dbReference type="InterPro" id="IPR019564">
    <property type="entry name" value="Sam37/metaxin_N"/>
</dbReference>
<dbReference type="GO" id="GO:0001401">
    <property type="term" value="C:SAM complex"/>
    <property type="evidence" value="ECO:0007669"/>
    <property type="project" value="InterPro"/>
</dbReference>
<evidence type="ECO:0000256" key="9">
    <source>
        <dbReference type="SAM" id="Phobius"/>
    </source>
</evidence>
<evidence type="ECO:0000256" key="1">
    <source>
        <dbReference type="ARBA" id="ARBA00004294"/>
    </source>
</evidence>
<feature type="compositionally biased region" description="Acidic residues" evidence="8">
    <location>
        <begin position="387"/>
        <end position="411"/>
    </location>
</feature>
<comment type="similarity">
    <text evidence="2">Belongs to the metaxin family.</text>
</comment>
<feature type="compositionally biased region" description="Basic and acidic residues" evidence="8">
    <location>
        <begin position="376"/>
        <end position="386"/>
    </location>
</feature>
<dbReference type="Pfam" id="PF17171">
    <property type="entry name" value="GST_C_6"/>
    <property type="match status" value="1"/>
</dbReference>
<keyword evidence="4" id="KW-1000">Mitochondrion outer membrane</keyword>
<dbReference type="GO" id="GO:0015031">
    <property type="term" value="P:protein transport"/>
    <property type="evidence" value="ECO:0007669"/>
    <property type="project" value="UniProtKB-KW"/>
</dbReference>
<sequence>MTAKHYVKTYLRLCNTNFGIRITGDPGVSATGSLPLLRDNNDLAESGYDHAIQYLERQGHNLDRSLSKIQKAEALAYSTMVREGFSDLLDYEWFLVEENFIHNIRPGLAKLVRFPASYIVPSHFKQRATKRISYCEWSNTITKQQAPKSNGNPGTFTNLESTKLISEARKYLDALRDKLGSQEFFFGTSPTGFDCICYGYLSLGLYSELKHAILAPLIKDEYPTIYEFCERMSEILQHGEDVSQPQYIVSAEPNSLATFASSIYQGLCHSAVSLKNTITSSGVFSKSTSSNRSGSEGLNTEKKENRVAKIQYVVGVLSTFLGYVIVNGVIAAPGMSSNQTQEGYDFIPTYSDEAPVVGGAGDSENEDDQKDGSGQPKEDEEFKSVGDDEEDVDEDVDEMAVHEAEDDFDDD</sequence>
<evidence type="ECO:0000313" key="12">
    <source>
        <dbReference type="EMBL" id="KAJ1919994.1"/>
    </source>
</evidence>
<evidence type="ECO:0000313" key="13">
    <source>
        <dbReference type="Proteomes" id="UP001150538"/>
    </source>
</evidence>
<evidence type="ECO:0000256" key="3">
    <source>
        <dbReference type="ARBA" id="ARBA00022448"/>
    </source>
</evidence>
<evidence type="ECO:0000256" key="2">
    <source>
        <dbReference type="ARBA" id="ARBA00009170"/>
    </source>
</evidence>
<dbReference type="PANTHER" id="PTHR12289">
    <property type="entry name" value="METAXIN RELATED"/>
    <property type="match status" value="1"/>
</dbReference>
<accession>A0A9W8DRM8</accession>
<keyword evidence="7 9" id="KW-0472">Membrane</keyword>
<evidence type="ECO:0000256" key="4">
    <source>
        <dbReference type="ARBA" id="ARBA00022787"/>
    </source>
</evidence>
<dbReference type="OrthoDB" id="5835136at2759"/>
<dbReference type="InterPro" id="IPR050931">
    <property type="entry name" value="Mito_Protein_Transport_Metaxin"/>
</dbReference>
<reference evidence="12" key="1">
    <citation type="submission" date="2022-07" db="EMBL/GenBank/DDBJ databases">
        <title>Phylogenomic reconstructions and comparative analyses of Kickxellomycotina fungi.</title>
        <authorList>
            <person name="Reynolds N.K."/>
            <person name="Stajich J.E."/>
            <person name="Barry K."/>
            <person name="Grigoriev I.V."/>
            <person name="Crous P."/>
            <person name="Smith M.E."/>
        </authorList>
    </citation>
    <scope>NUCLEOTIDE SEQUENCE</scope>
    <source>
        <strain evidence="12">NBRC 100468</strain>
    </source>
</reference>
<dbReference type="Proteomes" id="UP001150538">
    <property type="component" value="Unassembled WGS sequence"/>
</dbReference>
<evidence type="ECO:0000259" key="10">
    <source>
        <dbReference type="Pfam" id="PF10568"/>
    </source>
</evidence>
<protein>
    <recommendedName>
        <fullName evidence="14">Metaxin</fullName>
    </recommendedName>
</protein>
<keyword evidence="9" id="KW-0812">Transmembrane</keyword>
<keyword evidence="5" id="KW-0653">Protein transport</keyword>
<dbReference type="InterPro" id="IPR036282">
    <property type="entry name" value="Glutathione-S-Trfase_C_sf"/>
</dbReference>
<feature type="region of interest" description="Disordered" evidence="8">
    <location>
        <begin position="343"/>
        <end position="411"/>
    </location>
</feature>
<proteinExistence type="inferred from homology"/>
<dbReference type="SUPFAM" id="SSF47616">
    <property type="entry name" value="GST C-terminal domain-like"/>
    <property type="match status" value="1"/>
</dbReference>
<keyword evidence="3" id="KW-0813">Transport</keyword>
<dbReference type="EMBL" id="JANBPU010000019">
    <property type="protein sequence ID" value="KAJ1919994.1"/>
    <property type="molecule type" value="Genomic_DNA"/>
</dbReference>
<feature type="transmembrane region" description="Helical" evidence="9">
    <location>
        <begin position="312"/>
        <end position="332"/>
    </location>
</feature>
<dbReference type="PANTHER" id="PTHR12289:SF41">
    <property type="entry name" value="FAILED AXON CONNECTIONS-RELATED"/>
    <property type="match status" value="1"/>
</dbReference>
<comment type="caution">
    <text evidence="12">The sequence shown here is derived from an EMBL/GenBank/DDBJ whole genome shotgun (WGS) entry which is preliminary data.</text>
</comment>
<dbReference type="GO" id="GO:0007005">
    <property type="term" value="P:mitochondrion organization"/>
    <property type="evidence" value="ECO:0007669"/>
    <property type="project" value="TreeGrafter"/>
</dbReference>
<keyword evidence="13" id="KW-1185">Reference proteome</keyword>
<name>A0A9W8DRM8_9FUNG</name>
<gene>
    <name evidence="12" type="ORF">H4219_001655</name>
</gene>
<evidence type="ECO:0008006" key="14">
    <source>
        <dbReference type="Google" id="ProtNLM"/>
    </source>
</evidence>
<evidence type="ECO:0000259" key="11">
    <source>
        <dbReference type="Pfam" id="PF17171"/>
    </source>
</evidence>
<evidence type="ECO:0000256" key="7">
    <source>
        <dbReference type="ARBA" id="ARBA00023136"/>
    </source>
</evidence>
<keyword evidence="6" id="KW-0496">Mitochondrion</keyword>
<dbReference type="AlphaFoldDB" id="A0A9W8DRM8"/>
<keyword evidence="9" id="KW-1133">Transmembrane helix</keyword>
<comment type="subcellular location">
    <subcellularLocation>
        <location evidence="1">Mitochondrion outer membrane</location>
    </subcellularLocation>
</comment>
<evidence type="ECO:0000256" key="5">
    <source>
        <dbReference type="ARBA" id="ARBA00022927"/>
    </source>
</evidence>
<dbReference type="Gene3D" id="1.20.1050.10">
    <property type="match status" value="1"/>
</dbReference>